<accession>A0A372NV33</accession>
<protein>
    <submittedName>
        <fullName evidence="1">DNA-binding protein</fullName>
    </submittedName>
</protein>
<gene>
    <name evidence="1" type="ORF">D0C36_15675</name>
</gene>
<dbReference type="Proteomes" id="UP000264217">
    <property type="component" value="Unassembled WGS sequence"/>
</dbReference>
<dbReference type="AlphaFoldDB" id="A0A372NV33"/>
<sequence length="99" mass="11600">MEVICMQSDAFYKLLEEVIAHFKKPVAEVPDTWISASEAMAKLKIKSKTTLQKLRDEGQIRFTQPKKKLILYDINSINEYLNDFVYESFELPKAEQRKV</sequence>
<comment type="caution">
    <text evidence="1">The sequence shown here is derived from an EMBL/GenBank/DDBJ whole genome shotgun (WGS) entry which is preliminary data.</text>
</comment>
<keyword evidence="1" id="KW-0238">DNA-binding</keyword>
<dbReference type="EMBL" id="QWDC01000002">
    <property type="protein sequence ID" value="RFZ93076.1"/>
    <property type="molecule type" value="Genomic_DNA"/>
</dbReference>
<reference evidence="1 2" key="1">
    <citation type="submission" date="2018-08" db="EMBL/GenBank/DDBJ databases">
        <title>Mucilaginibacter sp. MYSH2.</title>
        <authorList>
            <person name="Seo T."/>
        </authorList>
    </citation>
    <scope>NUCLEOTIDE SEQUENCE [LARGE SCALE GENOMIC DNA]</scope>
    <source>
        <strain evidence="1 2">MYSH2</strain>
    </source>
</reference>
<dbReference type="OrthoDB" id="961769at2"/>
<proteinExistence type="predicted"/>
<name>A0A372NV33_9SPHI</name>
<evidence type="ECO:0000313" key="2">
    <source>
        <dbReference type="Proteomes" id="UP000264217"/>
    </source>
</evidence>
<organism evidence="1 2">
    <name type="scientific">Mucilaginibacter conchicola</name>
    <dbReference type="NCBI Taxonomy" id="2303333"/>
    <lineage>
        <taxon>Bacteria</taxon>
        <taxon>Pseudomonadati</taxon>
        <taxon>Bacteroidota</taxon>
        <taxon>Sphingobacteriia</taxon>
        <taxon>Sphingobacteriales</taxon>
        <taxon>Sphingobacteriaceae</taxon>
        <taxon>Mucilaginibacter</taxon>
    </lineage>
</organism>
<evidence type="ECO:0000313" key="1">
    <source>
        <dbReference type="EMBL" id="RFZ93076.1"/>
    </source>
</evidence>
<keyword evidence="2" id="KW-1185">Reference proteome</keyword>
<dbReference type="GO" id="GO:0003677">
    <property type="term" value="F:DNA binding"/>
    <property type="evidence" value="ECO:0007669"/>
    <property type="project" value="UniProtKB-KW"/>
</dbReference>